<protein>
    <recommendedName>
        <fullName evidence="4">C4-dicarboxylate ABC transporter permease</fullName>
    </recommendedName>
</protein>
<reference evidence="3" key="1">
    <citation type="journal article" date="2019" name="Int. J. Syst. Evol. Microbiol.">
        <title>The Global Catalogue of Microorganisms (GCM) 10K type strain sequencing project: providing services to taxonomists for standard genome sequencing and annotation.</title>
        <authorList>
            <consortium name="The Broad Institute Genomics Platform"/>
            <consortium name="The Broad Institute Genome Sequencing Center for Infectious Disease"/>
            <person name="Wu L."/>
            <person name="Ma J."/>
        </authorList>
    </citation>
    <scope>NUCLEOTIDE SEQUENCE [LARGE SCALE GENOMIC DNA]</scope>
    <source>
        <strain evidence="3">CGMCC 1.10759</strain>
    </source>
</reference>
<keyword evidence="1" id="KW-1133">Transmembrane helix</keyword>
<dbReference type="RefSeq" id="WP_380606387.1">
    <property type="nucleotide sequence ID" value="NZ_JBHSDU010000015.1"/>
</dbReference>
<keyword evidence="1" id="KW-0812">Transmembrane</keyword>
<feature type="transmembrane region" description="Helical" evidence="1">
    <location>
        <begin position="163"/>
        <end position="186"/>
    </location>
</feature>
<dbReference type="Proteomes" id="UP001595904">
    <property type="component" value="Unassembled WGS sequence"/>
</dbReference>
<dbReference type="EMBL" id="JBHSDU010000015">
    <property type="protein sequence ID" value="MFC4314863.1"/>
    <property type="molecule type" value="Genomic_DNA"/>
</dbReference>
<feature type="transmembrane region" description="Helical" evidence="1">
    <location>
        <begin position="84"/>
        <end position="103"/>
    </location>
</feature>
<sequence length="244" mass="27014">MHAIATPEKQPALLATARILLIMLVAADLAFIVLHVIYVETSLLRGRPFSLEADNGIPEAYQYVKQFWVALCMVGLFRRTREITYIGVGVVFTFLLMDDAFQIHEHFGKWLAAQYTLPVAFGLRPDDIGELLFAAAIGGVTLLLIGIGYWRGGPDARIVTRDISILILLLAGLGVGVDVIHVISYFKAPLLAQFLLILEDGGEMIVVSITAAYVFNVLIHEGRAPVDLWAIIRDFASQRLLRRV</sequence>
<name>A0ABV8T5A1_9GAMM</name>
<keyword evidence="1" id="KW-0472">Membrane</keyword>
<comment type="caution">
    <text evidence="2">The sequence shown here is derived from an EMBL/GenBank/DDBJ whole genome shotgun (WGS) entry which is preliminary data.</text>
</comment>
<gene>
    <name evidence="2" type="ORF">ACFPN2_37725</name>
</gene>
<evidence type="ECO:0000313" key="2">
    <source>
        <dbReference type="EMBL" id="MFC4314863.1"/>
    </source>
</evidence>
<feature type="transmembrane region" description="Helical" evidence="1">
    <location>
        <begin position="192"/>
        <end position="215"/>
    </location>
</feature>
<organism evidence="2 3">
    <name type="scientific">Steroidobacter flavus</name>
    <dbReference type="NCBI Taxonomy" id="1842136"/>
    <lineage>
        <taxon>Bacteria</taxon>
        <taxon>Pseudomonadati</taxon>
        <taxon>Pseudomonadota</taxon>
        <taxon>Gammaproteobacteria</taxon>
        <taxon>Steroidobacterales</taxon>
        <taxon>Steroidobacteraceae</taxon>
        <taxon>Steroidobacter</taxon>
    </lineage>
</organism>
<evidence type="ECO:0008006" key="4">
    <source>
        <dbReference type="Google" id="ProtNLM"/>
    </source>
</evidence>
<feature type="transmembrane region" description="Helical" evidence="1">
    <location>
        <begin position="131"/>
        <end position="151"/>
    </location>
</feature>
<accession>A0ABV8T5A1</accession>
<evidence type="ECO:0000313" key="3">
    <source>
        <dbReference type="Proteomes" id="UP001595904"/>
    </source>
</evidence>
<evidence type="ECO:0000256" key="1">
    <source>
        <dbReference type="SAM" id="Phobius"/>
    </source>
</evidence>
<keyword evidence="3" id="KW-1185">Reference proteome</keyword>
<feature type="transmembrane region" description="Helical" evidence="1">
    <location>
        <begin position="12"/>
        <end position="38"/>
    </location>
</feature>
<proteinExistence type="predicted"/>